<name>A0ABR2FQK1_9ROSI</name>
<organism evidence="1 2">
    <name type="scientific">Hibiscus sabdariffa</name>
    <name type="common">roselle</name>
    <dbReference type="NCBI Taxonomy" id="183260"/>
    <lineage>
        <taxon>Eukaryota</taxon>
        <taxon>Viridiplantae</taxon>
        <taxon>Streptophyta</taxon>
        <taxon>Embryophyta</taxon>
        <taxon>Tracheophyta</taxon>
        <taxon>Spermatophyta</taxon>
        <taxon>Magnoliopsida</taxon>
        <taxon>eudicotyledons</taxon>
        <taxon>Gunneridae</taxon>
        <taxon>Pentapetalae</taxon>
        <taxon>rosids</taxon>
        <taxon>malvids</taxon>
        <taxon>Malvales</taxon>
        <taxon>Malvaceae</taxon>
        <taxon>Malvoideae</taxon>
        <taxon>Hibiscus</taxon>
    </lineage>
</organism>
<accession>A0ABR2FQK1</accession>
<reference evidence="1 2" key="1">
    <citation type="journal article" date="2024" name="G3 (Bethesda)">
        <title>Genome assembly of Hibiscus sabdariffa L. provides insights into metabolisms of medicinal natural products.</title>
        <authorList>
            <person name="Kim T."/>
        </authorList>
    </citation>
    <scope>NUCLEOTIDE SEQUENCE [LARGE SCALE GENOMIC DNA]</scope>
    <source>
        <strain evidence="1">TK-2024</strain>
        <tissue evidence="1">Old leaves</tissue>
    </source>
</reference>
<dbReference type="EMBL" id="JBBPBM010000005">
    <property type="protein sequence ID" value="KAK8584397.1"/>
    <property type="molecule type" value="Genomic_DNA"/>
</dbReference>
<dbReference type="Proteomes" id="UP001472677">
    <property type="component" value="Unassembled WGS sequence"/>
</dbReference>
<keyword evidence="2" id="KW-1185">Reference proteome</keyword>
<comment type="caution">
    <text evidence="1">The sequence shown here is derived from an EMBL/GenBank/DDBJ whole genome shotgun (WGS) entry which is preliminary data.</text>
</comment>
<sequence length="240" mass="25916">MQGETSISGAGIIERSPTCSLVIPMEGHNSLCVAATDVAGIATFVSLTTTLPNLSGPPLAIVDLVIIECHAEEDIYVIAVTEIVACFEGTITPSTLPLLATLTDRGSFSSSTQVVFVLLSVALALQATHEVEVAEKVKATTYATVAFMIEGMDRAQDDVILGFQSAHGPFSVTDVNFNALCEVTTYFFLRNPFGASWELFVAKYRDTTTNVHHELRMFPSPDNQNGRENATVGNRILIEW</sequence>
<gene>
    <name evidence="1" type="ORF">V6N12_068641</name>
</gene>
<evidence type="ECO:0000313" key="1">
    <source>
        <dbReference type="EMBL" id="KAK8584397.1"/>
    </source>
</evidence>
<protein>
    <submittedName>
        <fullName evidence="1">Uncharacterized protein</fullName>
    </submittedName>
</protein>
<evidence type="ECO:0000313" key="2">
    <source>
        <dbReference type="Proteomes" id="UP001472677"/>
    </source>
</evidence>
<proteinExistence type="predicted"/>